<comment type="caution">
    <text evidence="16">The sequence shown here is derived from an EMBL/GenBank/DDBJ whole genome shotgun (WGS) entry which is preliminary data.</text>
</comment>
<sequence>MVNTLETSGVENLNGPDVVRRVNVLAACAALNSVSLGIAVGMVSTVSPLLQREFGLSSLQLGLWQGSISFWAIFGAIGASLTLDPFGRRSVFVVASCMFVVGAVVQATATAYVTVMVGIAIVGISCGYSLAIDPIYIAEISPAAVRGFYVTASEIAICVGQFSGFVIGWGLDVVVSRPSLRWRLMCACCCISPLGLLLAVALVLPESPRWLAVNGREREAVDVLSRYIGMSRPAAESLVDQVCHDHSLEEIEKKLDPSCGPWYALACSANPAVQYMVLVGVGTAISQQIVAVDAVLYEFLFAADAIGITSTVAQYGLLAGLGFLKLCAALVSARFLDKVGRYPLIVGSAAACFATLVLVAAYFAILTPQTGPGARAWLFVLLSYVYIVAFELGLGPGCWLIPSEVFYNKIRLPAMGMATLSNRATTTLMVTTAFSIRKLVGYSGLYVWFAFCALLGFIFLFLYLPETSGKSLEEMYDYFVGITAARRASGTPLAAPLAETPSAAIL</sequence>
<name>A0AAD7XNU5_9STRA</name>
<evidence type="ECO:0000256" key="4">
    <source>
        <dbReference type="ARBA" id="ARBA00022692"/>
    </source>
</evidence>
<dbReference type="Pfam" id="PF00083">
    <property type="entry name" value="Sugar_tr"/>
    <property type="match status" value="1"/>
</dbReference>
<dbReference type="PRINTS" id="PR00171">
    <property type="entry name" value="SUGRTRNSPORT"/>
</dbReference>
<dbReference type="PANTHER" id="PTHR48022">
    <property type="entry name" value="PLASTIDIC GLUCOSE TRANSPORTER 4"/>
    <property type="match status" value="1"/>
</dbReference>
<dbReference type="Proteomes" id="UP001230188">
    <property type="component" value="Unassembled WGS sequence"/>
</dbReference>
<gene>
    <name evidence="16" type="ORF">CTAYLR_008376</name>
</gene>
<comment type="catalytic activity">
    <reaction evidence="11">
        <text>D-glucosamine(out) = D-glucosamine(in)</text>
        <dbReference type="Rhea" id="RHEA:78423"/>
        <dbReference type="ChEBI" id="CHEBI:58723"/>
    </reaction>
    <physiologicalReaction direction="left-to-right" evidence="11">
        <dbReference type="Rhea" id="RHEA:78424"/>
    </physiologicalReaction>
</comment>
<feature type="transmembrane region" description="Helical" evidence="14">
    <location>
        <begin position="22"/>
        <end position="43"/>
    </location>
</feature>
<feature type="transmembrane region" description="Helical" evidence="14">
    <location>
        <begin position="445"/>
        <end position="464"/>
    </location>
</feature>
<dbReference type="PROSITE" id="PS50850">
    <property type="entry name" value="MFS"/>
    <property type="match status" value="1"/>
</dbReference>
<feature type="transmembrane region" description="Helical" evidence="14">
    <location>
        <begin position="63"/>
        <end position="83"/>
    </location>
</feature>
<protein>
    <recommendedName>
        <fullName evidence="13">Hexose transporter 1</fullName>
    </recommendedName>
</protein>
<organism evidence="16 17">
    <name type="scientific">Chrysophaeum taylorii</name>
    <dbReference type="NCBI Taxonomy" id="2483200"/>
    <lineage>
        <taxon>Eukaryota</taxon>
        <taxon>Sar</taxon>
        <taxon>Stramenopiles</taxon>
        <taxon>Ochrophyta</taxon>
        <taxon>Pelagophyceae</taxon>
        <taxon>Pelagomonadales</taxon>
        <taxon>Pelagomonadaceae</taxon>
        <taxon>Chrysophaeum</taxon>
    </lineage>
</organism>
<dbReference type="GO" id="GO:0005351">
    <property type="term" value="F:carbohydrate:proton symporter activity"/>
    <property type="evidence" value="ECO:0007669"/>
    <property type="project" value="TreeGrafter"/>
</dbReference>
<evidence type="ECO:0000256" key="11">
    <source>
        <dbReference type="ARBA" id="ARBA00044668"/>
    </source>
</evidence>
<evidence type="ECO:0000256" key="8">
    <source>
        <dbReference type="ARBA" id="ARBA00044648"/>
    </source>
</evidence>
<evidence type="ECO:0000256" key="13">
    <source>
        <dbReference type="ARBA" id="ARBA00044780"/>
    </source>
</evidence>
<feature type="transmembrane region" description="Helical" evidence="14">
    <location>
        <begin position="148"/>
        <end position="170"/>
    </location>
</feature>
<dbReference type="EMBL" id="JAQMWT010000262">
    <property type="protein sequence ID" value="KAJ8606622.1"/>
    <property type="molecule type" value="Genomic_DNA"/>
</dbReference>
<evidence type="ECO:0000313" key="17">
    <source>
        <dbReference type="Proteomes" id="UP001230188"/>
    </source>
</evidence>
<feature type="transmembrane region" description="Helical" evidence="14">
    <location>
        <begin position="342"/>
        <end position="365"/>
    </location>
</feature>
<dbReference type="PROSITE" id="PS00217">
    <property type="entry name" value="SUGAR_TRANSPORT_2"/>
    <property type="match status" value="1"/>
</dbReference>
<dbReference type="AlphaFoldDB" id="A0AAD7XNU5"/>
<evidence type="ECO:0000256" key="9">
    <source>
        <dbReference type="ARBA" id="ARBA00044656"/>
    </source>
</evidence>
<keyword evidence="5 14" id="KW-1133">Transmembrane helix</keyword>
<evidence type="ECO:0000256" key="2">
    <source>
        <dbReference type="ARBA" id="ARBA00010992"/>
    </source>
</evidence>
<feature type="transmembrane region" description="Helical" evidence="14">
    <location>
        <begin position="315"/>
        <end position="336"/>
    </location>
</feature>
<accession>A0AAD7XNU5</accession>
<feature type="transmembrane region" description="Helical" evidence="14">
    <location>
        <begin position="377"/>
        <end position="402"/>
    </location>
</feature>
<reference evidence="16" key="1">
    <citation type="submission" date="2023-01" db="EMBL/GenBank/DDBJ databases">
        <title>Metagenome sequencing of chrysophaentin producing Chrysophaeum taylorii.</title>
        <authorList>
            <person name="Davison J."/>
            <person name="Bewley C."/>
        </authorList>
    </citation>
    <scope>NUCLEOTIDE SEQUENCE</scope>
    <source>
        <strain evidence="16">NIES-1699</strain>
    </source>
</reference>
<evidence type="ECO:0000256" key="5">
    <source>
        <dbReference type="ARBA" id="ARBA00022989"/>
    </source>
</evidence>
<evidence type="ECO:0000256" key="12">
    <source>
        <dbReference type="ARBA" id="ARBA00044710"/>
    </source>
</evidence>
<feature type="transmembrane region" description="Helical" evidence="14">
    <location>
        <begin position="90"/>
        <end position="109"/>
    </location>
</feature>
<dbReference type="InterPro" id="IPR020846">
    <property type="entry name" value="MFS_dom"/>
</dbReference>
<evidence type="ECO:0000256" key="1">
    <source>
        <dbReference type="ARBA" id="ARBA00004141"/>
    </source>
</evidence>
<dbReference type="GO" id="GO:0016020">
    <property type="term" value="C:membrane"/>
    <property type="evidence" value="ECO:0007669"/>
    <property type="project" value="UniProtKB-SubCell"/>
</dbReference>
<evidence type="ECO:0000256" key="6">
    <source>
        <dbReference type="ARBA" id="ARBA00023136"/>
    </source>
</evidence>
<dbReference type="InterPro" id="IPR005829">
    <property type="entry name" value="Sugar_transporter_CS"/>
</dbReference>
<comment type="catalytic activity">
    <reaction evidence="12">
        <text>D-fructose(out) = D-fructose(in)</text>
        <dbReference type="Rhea" id="RHEA:60372"/>
        <dbReference type="ChEBI" id="CHEBI:37721"/>
    </reaction>
    <physiologicalReaction direction="left-to-right" evidence="12">
        <dbReference type="Rhea" id="RHEA:60373"/>
    </physiologicalReaction>
</comment>
<comment type="catalytic activity">
    <reaction evidence="10">
        <text>D-mannose(out) = D-mannose(in)</text>
        <dbReference type="Rhea" id="RHEA:78391"/>
        <dbReference type="ChEBI" id="CHEBI:4208"/>
    </reaction>
    <physiologicalReaction direction="left-to-right" evidence="10">
        <dbReference type="Rhea" id="RHEA:78392"/>
    </physiologicalReaction>
</comment>
<dbReference type="Gene3D" id="1.20.1250.20">
    <property type="entry name" value="MFS general substrate transporter like domains"/>
    <property type="match status" value="1"/>
</dbReference>
<dbReference type="InterPro" id="IPR036259">
    <property type="entry name" value="MFS_trans_sf"/>
</dbReference>
<feature type="domain" description="Major facilitator superfamily (MFS) profile" evidence="15">
    <location>
        <begin position="25"/>
        <end position="468"/>
    </location>
</feature>
<comment type="catalytic activity">
    <reaction evidence="7">
        <text>D-galactose(in) = D-galactose(out)</text>
        <dbReference type="Rhea" id="RHEA:34915"/>
        <dbReference type="ChEBI" id="CHEBI:4139"/>
    </reaction>
    <physiologicalReaction direction="right-to-left" evidence="7">
        <dbReference type="Rhea" id="RHEA:34917"/>
    </physiologicalReaction>
</comment>
<keyword evidence="17" id="KW-1185">Reference proteome</keyword>
<dbReference type="InterPro" id="IPR050360">
    <property type="entry name" value="MFS_Sugar_Transporters"/>
</dbReference>
<evidence type="ECO:0000259" key="15">
    <source>
        <dbReference type="PROSITE" id="PS50850"/>
    </source>
</evidence>
<proteinExistence type="inferred from homology"/>
<keyword evidence="4 14" id="KW-0812">Transmembrane</keyword>
<comment type="catalytic activity">
    <reaction evidence="8">
        <text>D-glucose(out) = D-glucose(in)</text>
        <dbReference type="Rhea" id="RHEA:60376"/>
        <dbReference type="ChEBI" id="CHEBI:4167"/>
    </reaction>
    <physiologicalReaction direction="left-to-right" evidence="8">
        <dbReference type="Rhea" id="RHEA:60377"/>
    </physiologicalReaction>
</comment>
<comment type="subunit">
    <text evidence="3">Homodimer.</text>
</comment>
<comment type="similarity">
    <text evidence="2">Belongs to the major facilitator superfamily. Sugar transporter (TC 2.A.1.1) family.</text>
</comment>
<dbReference type="InterPro" id="IPR003663">
    <property type="entry name" value="Sugar/inositol_transpt"/>
</dbReference>
<evidence type="ECO:0000256" key="14">
    <source>
        <dbReference type="SAM" id="Phobius"/>
    </source>
</evidence>
<dbReference type="PANTHER" id="PTHR48022:SF2">
    <property type="entry name" value="PLASTIDIC GLUCOSE TRANSPORTER 4"/>
    <property type="match status" value="1"/>
</dbReference>
<dbReference type="InterPro" id="IPR005828">
    <property type="entry name" value="MFS_sugar_transport-like"/>
</dbReference>
<comment type="subcellular location">
    <subcellularLocation>
        <location evidence="1">Membrane</location>
        <topology evidence="1">Multi-pass membrane protein</topology>
    </subcellularLocation>
</comment>
<evidence type="ECO:0000256" key="3">
    <source>
        <dbReference type="ARBA" id="ARBA00011738"/>
    </source>
</evidence>
<keyword evidence="6 14" id="KW-0472">Membrane</keyword>
<evidence type="ECO:0000256" key="7">
    <source>
        <dbReference type="ARBA" id="ARBA00044637"/>
    </source>
</evidence>
<dbReference type="SUPFAM" id="SSF103473">
    <property type="entry name" value="MFS general substrate transporter"/>
    <property type="match status" value="1"/>
</dbReference>
<evidence type="ECO:0000313" key="16">
    <source>
        <dbReference type="EMBL" id="KAJ8606622.1"/>
    </source>
</evidence>
<feature type="transmembrane region" description="Helical" evidence="14">
    <location>
        <begin position="115"/>
        <end position="136"/>
    </location>
</feature>
<dbReference type="PROSITE" id="PS00216">
    <property type="entry name" value="SUGAR_TRANSPORT_1"/>
    <property type="match status" value="1"/>
</dbReference>
<comment type="catalytic activity">
    <reaction evidence="9">
        <text>D-xylose(out) = D-xylose(in)</text>
        <dbReference type="Rhea" id="RHEA:78427"/>
        <dbReference type="ChEBI" id="CHEBI:53455"/>
    </reaction>
    <physiologicalReaction direction="left-to-right" evidence="9">
        <dbReference type="Rhea" id="RHEA:78428"/>
    </physiologicalReaction>
</comment>
<evidence type="ECO:0000256" key="10">
    <source>
        <dbReference type="ARBA" id="ARBA00044662"/>
    </source>
</evidence>
<feature type="transmembrane region" description="Helical" evidence="14">
    <location>
        <begin position="182"/>
        <end position="204"/>
    </location>
</feature>